<protein>
    <recommendedName>
        <fullName evidence="6">Zinc finger, CCHC-type</fullName>
    </recommendedName>
</protein>
<evidence type="ECO:0000313" key="5">
    <source>
        <dbReference type="Proteomes" id="UP000326396"/>
    </source>
</evidence>
<keyword evidence="5" id="KW-1185">Reference proteome</keyword>
<evidence type="ECO:0000256" key="1">
    <source>
        <dbReference type="ARBA" id="ARBA00007584"/>
    </source>
</evidence>
<gene>
    <name evidence="4" type="ORF">E3N88_04364</name>
</gene>
<comment type="similarity">
    <text evidence="1">Belongs to the OPA3 family.</text>
</comment>
<evidence type="ECO:0000313" key="4">
    <source>
        <dbReference type="EMBL" id="KAD7117096.1"/>
    </source>
</evidence>
<reference evidence="4 5" key="1">
    <citation type="submission" date="2019-05" db="EMBL/GenBank/DDBJ databases">
        <title>Mikania micrantha, genome provides insights into the molecular mechanism of rapid growth.</title>
        <authorList>
            <person name="Liu B."/>
        </authorList>
    </citation>
    <scope>NUCLEOTIDE SEQUENCE [LARGE SCALE GENOMIC DNA]</scope>
    <source>
        <strain evidence="4">NLD-2019</strain>
        <tissue evidence="4">Leaf</tissue>
    </source>
</reference>
<organism evidence="4 5">
    <name type="scientific">Mikania micrantha</name>
    <name type="common">bitter vine</name>
    <dbReference type="NCBI Taxonomy" id="192012"/>
    <lineage>
        <taxon>Eukaryota</taxon>
        <taxon>Viridiplantae</taxon>
        <taxon>Streptophyta</taxon>
        <taxon>Embryophyta</taxon>
        <taxon>Tracheophyta</taxon>
        <taxon>Spermatophyta</taxon>
        <taxon>Magnoliopsida</taxon>
        <taxon>eudicotyledons</taxon>
        <taxon>Gunneridae</taxon>
        <taxon>Pentapetalae</taxon>
        <taxon>asterids</taxon>
        <taxon>campanulids</taxon>
        <taxon>Asterales</taxon>
        <taxon>Asteraceae</taxon>
        <taxon>Asteroideae</taxon>
        <taxon>Heliantheae alliance</taxon>
        <taxon>Eupatorieae</taxon>
        <taxon>Mikania</taxon>
    </lineage>
</organism>
<evidence type="ECO:0000256" key="3">
    <source>
        <dbReference type="SAM" id="MobiDB-lite"/>
    </source>
</evidence>
<feature type="compositionally biased region" description="Basic and acidic residues" evidence="3">
    <location>
        <begin position="331"/>
        <end position="341"/>
    </location>
</feature>
<dbReference type="GO" id="GO:0005739">
    <property type="term" value="C:mitochondrion"/>
    <property type="evidence" value="ECO:0007669"/>
    <property type="project" value="TreeGrafter"/>
</dbReference>
<dbReference type="GO" id="GO:0019216">
    <property type="term" value="P:regulation of lipid metabolic process"/>
    <property type="evidence" value="ECO:0007669"/>
    <property type="project" value="TreeGrafter"/>
</dbReference>
<dbReference type="PANTHER" id="PTHR12499:SF0">
    <property type="entry name" value="OPTIC ATROPHY 3 PROTEIN"/>
    <property type="match status" value="1"/>
</dbReference>
<comment type="caution">
    <text evidence="4">The sequence shown here is derived from an EMBL/GenBank/DDBJ whole genome shotgun (WGS) entry which is preliminary data.</text>
</comment>
<dbReference type="EMBL" id="SZYD01000002">
    <property type="protein sequence ID" value="KAD7117096.1"/>
    <property type="molecule type" value="Genomic_DNA"/>
</dbReference>
<dbReference type="InterPro" id="IPR010754">
    <property type="entry name" value="OPA3-like"/>
</dbReference>
<dbReference type="Pfam" id="PF14223">
    <property type="entry name" value="Retrotran_gag_2"/>
    <property type="match status" value="1"/>
</dbReference>
<proteinExistence type="inferred from homology"/>
<evidence type="ECO:0008006" key="6">
    <source>
        <dbReference type="Google" id="ProtNLM"/>
    </source>
</evidence>
<dbReference type="AlphaFoldDB" id="A0A5N6PW26"/>
<dbReference type="OrthoDB" id="1738629at2759"/>
<name>A0A5N6PW26_9ASTR</name>
<dbReference type="Proteomes" id="UP000326396">
    <property type="component" value="Linkage Group LG10"/>
</dbReference>
<sequence>MCVDGWQDEIEGELLKEGCGGAFSRWLFDVLRFELMVQSWVTMIAHTKLLNDWNKVKCLARWNLNILKCQPIAGQNRTNARKRRVFLDESSSADDQFSTLRCKKTIAIHLIDHPDERGMVLPLLKLGTLALKTLSKPIAKNLKQQAAIHPQLRTSIIAFAQANHRLTTKIQRRIYGHATDVEIRPLDEEKAVQAAGDLIRDRDRLRRRRAGKKRSDCGRRLVSGLKTEKDRRVADRVRTARIATLKRELEGLRMKEGELVDDYATKLSGLVSKLRSLGHEVEEEEMVRRILDAMPKSFLQIVASIEQCFELDTMFFDEVVGRLKAYEERLKSHGEKEEEKGQLLMASEQKYGESNGSGRGRGKNNERGGRGRGRGTGRGDKSGM</sequence>
<keyword evidence="2" id="KW-0175">Coiled coil</keyword>
<accession>A0A5N6PW26</accession>
<dbReference type="PANTHER" id="PTHR12499">
    <property type="entry name" value="OPTIC ATROPHY 3 PROTEIN OPA3"/>
    <property type="match status" value="1"/>
</dbReference>
<dbReference type="Pfam" id="PF07047">
    <property type="entry name" value="OPA3"/>
    <property type="match status" value="1"/>
</dbReference>
<evidence type="ECO:0000256" key="2">
    <source>
        <dbReference type="ARBA" id="ARBA00023054"/>
    </source>
</evidence>
<feature type="region of interest" description="Disordered" evidence="3">
    <location>
        <begin position="331"/>
        <end position="384"/>
    </location>
</feature>